<dbReference type="InterPro" id="IPR036691">
    <property type="entry name" value="Endo/exonu/phosph_ase_sf"/>
</dbReference>
<evidence type="ECO:0000313" key="2">
    <source>
        <dbReference type="EMBL" id="KAK2714418.1"/>
    </source>
</evidence>
<feature type="domain" description="Endonuclease/exonuclease/phosphatase" evidence="1">
    <location>
        <begin position="69"/>
        <end position="234"/>
    </location>
</feature>
<organism evidence="2 3">
    <name type="scientific">Artemia franciscana</name>
    <name type="common">Brine shrimp</name>
    <name type="synonym">Artemia sanfranciscana</name>
    <dbReference type="NCBI Taxonomy" id="6661"/>
    <lineage>
        <taxon>Eukaryota</taxon>
        <taxon>Metazoa</taxon>
        <taxon>Ecdysozoa</taxon>
        <taxon>Arthropoda</taxon>
        <taxon>Crustacea</taxon>
        <taxon>Branchiopoda</taxon>
        <taxon>Anostraca</taxon>
        <taxon>Artemiidae</taxon>
        <taxon>Artemia</taxon>
    </lineage>
</organism>
<name>A0AA88L0J0_ARTSF</name>
<dbReference type="Pfam" id="PF03372">
    <property type="entry name" value="Exo_endo_phos"/>
    <property type="match status" value="1"/>
</dbReference>
<proteinExistence type="predicted"/>
<dbReference type="PANTHER" id="PTHR33776">
    <property type="entry name" value="ENDO/EXONUCLEASE/PHOSPHATASE DOMAIN-CONTAINING PROTEIN"/>
    <property type="match status" value="1"/>
</dbReference>
<comment type="caution">
    <text evidence="2">The sequence shown here is derived from an EMBL/GenBank/DDBJ whole genome shotgun (WGS) entry which is preliminary data.</text>
</comment>
<evidence type="ECO:0000259" key="1">
    <source>
        <dbReference type="Pfam" id="PF03372"/>
    </source>
</evidence>
<gene>
    <name evidence="2" type="ORF">QYM36_008846</name>
</gene>
<sequence>MSKFTNVGNGLDRLEADPLDLKQILANDLVEEDFGNMDESVAALHKNKYINNNDIDHVATPGSFRSIFWNCRGLMSKIDFLSAFLPSHDILLIGVCEVFLSDNLSSSVQIQGDNFFEKSRVSKNKGGIGCYVRNDIHSRKITDFDDLYEEIKVQSLILQLKIHNEKVACCVCYKPPHVSPSSFSSALNTLMKLISCKYRRVILMGDFNINLIDDSHRTTDKEMNECRLSENAIDFLSMCLSHCLLPLCSIPTRVTATSASLIDNNYDEK</sequence>
<keyword evidence="3" id="KW-1185">Reference proteome</keyword>
<reference evidence="2" key="1">
    <citation type="submission" date="2023-07" db="EMBL/GenBank/DDBJ databases">
        <title>Chromosome-level genome assembly of Artemia franciscana.</title>
        <authorList>
            <person name="Jo E."/>
        </authorList>
    </citation>
    <scope>NUCLEOTIDE SEQUENCE</scope>
    <source>
        <tissue evidence="2">Whole body</tissue>
    </source>
</reference>
<dbReference type="PANTHER" id="PTHR33776:SF4">
    <property type="entry name" value="ENDONUCLEASE_EXONUCLEASE_PHOSPHATASE DOMAIN-CONTAINING PROTEIN"/>
    <property type="match status" value="1"/>
</dbReference>
<dbReference type="Proteomes" id="UP001187531">
    <property type="component" value="Unassembled WGS sequence"/>
</dbReference>
<dbReference type="InterPro" id="IPR005135">
    <property type="entry name" value="Endo/exonuclease/phosphatase"/>
</dbReference>
<dbReference type="EMBL" id="JAVRJZ010000013">
    <property type="protein sequence ID" value="KAK2714418.1"/>
    <property type="molecule type" value="Genomic_DNA"/>
</dbReference>
<protein>
    <recommendedName>
        <fullName evidence="1">Endonuclease/exonuclease/phosphatase domain-containing protein</fullName>
    </recommendedName>
</protein>
<dbReference type="AlphaFoldDB" id="A0AA88L0J0"/>
<accession>A0AA88L0J0</accession>
<dbReference type="SUPFAM" id="SSF56219">
    <property type="entry name" value="DNase I-like"/>
    <property type="match status" value="1"/>
</dbReference>
<dbReference type="GO" id="GO:0003824">
    <property type="term" value="F:catalytic activity"/>
    <property type="evidence" value="ECO:0007669"/>
    <property type="project" value="InterPro"/>
</dbReference>
<evidence type="ECO:0000313" key="3">
    <source>
        <dbReference type="Proteomes" id="UP001187531"/>
    </source>
</evidence>
<dbReference type="Gene3D" id="3.60.10.10">
    <property type="entry name" value="Endonuclease/exonuclease/phosphatase"/>
    <property type="match status" value="1"/>
</dbReference>